<proteinExistence type="predicted"/>
<keyword evidence="3" id="KW-1185">Reference proteome</keyword>
<name>A0ABD2FFA0_PAGBO</name>
<comment type="caution">
    <text evidence="2">The sequence shown here is derived from an EMBL/GenBank/DDBJ whole genome shotgun (WGS) entry which is preliminary data.</text>
</comment>
<feature type="region of interest" description="Disordered" evidence="1">
    <location>
        <begin position="33"/>
        <end position="62"/>
    </location>
</feature>
<reference evidence="2 3" key="1">
    <citation type="journal article" date="2022" name="G3 (Bethesda)">
        <title>Evaluating Illumina-, Nanopore-, and PacBio-based genome assembly strategies with the bald notothen, Trematomus borchgrevinki.</title>
        <authorList>
            <person name="Rayamajhi N."/>
            <person name="Cheng C.C."/>
            <person name="Catchen J.M."/>
        </authorList>
    </citation>
    <scope>NUCLEOTIDE SEQUENCE [LARGE SCALE GENOMIC DNA]</scope>
    <source>
        <strain evidence="2">AGRC-2024</strain>
    </source>
</reference>
<gene>
    <name evidence="2" type="ORF">OYC64_011353</name>
</gene>
<dbReference type="AlphaFoldDB" id="A0ABD2FFA0"/>
<dbReference type="EMBL" id="JBIYXZ010002090">
    <property type="protein sequence ID" value="KAL3040305.1"/>
    <property type="molecule type" value="Genomic_DNA"/>
</dbReference>
<protein>
    <recommendedName>
        <fullName evidence="4">Secreted protein</fullName>
    </recommendedName>
</protein>
<reference evidence="2 3" key="2">
    <citation type="journal article" date="2024" name="G3 (Bethesda)">
        <title>The genome of the cryopelagic Antarctic bald notothen, Trematomus borchgrevinki.</title>
        <authorList>
            <person name="Rayamajhi N."/>
            <person name="Rivera-Colon A.G."/>
            <person name="Minhas B.F."/>
            <person name="Cheng C.C."/>
            <person name="Catchen J.M."/>
        </authorList>
    </citation>
    <scope>NUCLEOTIDE SEQUENCE [LARGE SCALE GENOMIC DNA]</scope>
    <source>
        <strain evidence="2">AGRC-2024</strain>
    </source>
</reference>
<dbReference type="Proteomes" id="UP001619887">
    <property type="component" value="Unassembled WGS sequence"/>
</dbReference>
<feature type="compositionally biased region" description="Low complexity" evidence="1">
    <location>
        <begin position="33"/>
        <end position="45"/>
    </location>
</feature>
<sequence>MRIAVCLARSLRAPAVRARASCARPRVQQQHHLTLTTTTTTTTTTGQSAPGTARTHRREESTVTVRTAARALLLALLSLSARMPARSWPLETRLVTEARAAARVPVRRARGRRRARGCWQIETTGLVLRCLR</sequence>
<evidence type="ECO:0000256" key="1">
    <source>
        <dbReference type="SAM" id="MobiDB-lite"/>
    </source>
</evidence>
<organism evidence="2 3">
    <name type="scientific">Pagothenia borchgrevinki</name>
    <name type="common">Bald rockcod</name>
    <name type="synonym">Trematomus borchgrevinki</name>
    <dbReference type="NCBI Taxonomy" id="8213"/>
    <lineage>
        <taxon>Eukaryota</taxon>
        <taxon>Metazoa</taxon>
        <taxon>Chordata</taxon>
        <taxon>Craniata</taxon>
        <taxon>Vertebrata</taxon>
        <taxon>Euteleostomi</taxon>
        <taxon>Actinopterygii</taxon>
        <taxon>Neopterygii</taxon>
        <taxon>Teleostei</taxon>
        <taxon>Neoteleostei</taxon>
        <taxon>Acanthomorphata</taxon>
        <taxon>Eupercaria</taxon>
        <taxon>Perciformes</taxon>
        <taxon>Notothenioidei</taxon>
        <taxon>Nototheniidae</taxon>
        <taxon>Pagothenia</taxon>
    </lineage>
</organism>
<evidence type="ECO:0000313" key="2">
    <source>
        <dbReference type="EMBL" id="KAL3040305.1"/>
    </source>
</evidence>
<evidence type="ECO:0000313" key="3">
    <source>
        <dbReference type="Proteomes" id="UP001619887"/>
    </source>
</evidence>
<accession>A0ABD2FFA0</accession>
<evidence type="ECO:0008006" key="4">
    <source>
        <dbReference type="Google" id="ProtNLM"/>
    </source>
</evidence>